<dbReference type="Proteomes" id="UP000269721">
    <property type="component" value="Unassembled WGS sequence"/>
</dbReference>
<accession>A0A4P9WJZ8</accession>
<proteinExistence type="predicted"/>
<name>A0A4P9WJZ8_9FUNG</name>
<keyword evidence="2" id="KW-0732">Signal</keyword>
<evidence type="ECO:0000256" key="1">
    <source>
        <dbReference type="SAM" id="MobiDB-lite"/>
    </source>
</evidence>
<organism evidence="3 4">
    <name type="scientific">Blyttiomyces helicus</name>
    <dbReference type="NCBI Taxonomy" id="388810"/>
    <lineage>
        <taxon>Eukaryota</taxon>
        <taxon>Fungi</taxon>
        <taxon>Fungi incertae sedis</taxon>
        <taxon>Chytridiomycota</taxon>
        <taxon>Chytridiomycota incertae sedis</taxon>
        <taxon>Chytridiomycetes</taxon>
        <taxon>Chytridiomycetes incertae sedis</taxon>
        <taxon>Blyttiomyces</taxon>
    </lineage>
</organism>
<evidence type="ECO:0000256" key="2">
    <source>
        <dbReference type="SAM" id="SignalP"/>
    </source>
</evidence>
<evidence type="ECO:0000313" key="3">
    <source>
        <dbReference type="EMBL" id="RKO90996.1"/>
    </source>
</evidence>
<evidence type="ECO:0000313" key="4">
    <source>
        <dbReference type="Proteomes" id="UP000269721"/>
    </source>
</evidence>
<feature type="compositionally biased region" description="Low complexity" evidence="1">
    <location>
        <begin position="46"/>
        <end position="56"/>
    </location>
</feature>
<protein>
    <submittedName>
        <fullName evidence="3">Uncharacterized protein</fullName>
    </submittedName>
</protein>
<feature type="signal peptide" evidence="2">
    <location>
        <begin position="1"/>
        <end position="17"/>
    </location>
</feature>
<dbReference type="AlphaFoldDB" id="A0A4P9WJZ8"/>
<sequence>MRTTFAAVLALCVAVLAAPLAPGVYSLYHPHLPTRRPFASRTDTFSSASASPGAAGQSNKGGVCHTNARLPEPKYLGALTGK</sequence>
<feature type="region of interest" description="Disordered" evidence="1">
    <location>
        <begin position="39"/>
        <end position="67"/>
    </location>
</feature>
<feature type="chain" id="PRO_5020742140" evidence="2">
    <location>
        <begin position="18"/>
        <end position="82"/>
    </location>
</feature>
<keyword evidence="4" id="KW-1185">Reference proteome</keyword>
<reference evidence="4" key="1">
    <citation type="journal article" date="2018" name="Nat. Microbiol.">
        <title>Leveraging single-cell genomics to expand the fungal tree of life.</title>
        <authorList>
            <person name="Ahrendt S.R."/>
            <person name="Quandt C.A."/>
            <person name="Ciobanu D."/>
            <person name="Clum A."/>
            <person name="Salamov A."/>
            <person name="Andreopoulos B."/>
            <person name="Cheng J.F."/>
            <person name="Woyke T."/>
            <person name="Pelin A."/>
            <person name="Henrissat B."/>
            <person name="Reynolds N.K."/>
            <person name="Benny G.L."/>
            <person name="Smith M.E."/>
            <person name="James T.Y."/>
            <person name="Grigoriev I.V."/>
        </authorList>
    </citation>
    <scope>NUCLEOTIDE SEQUENCE [LARGE SCALE GENOMIC DNA]</scope>
</reference>
<dbReference type="EMBL" id="KZ995279">
    <property type="protein sequence ID" value="RKO90996.1"/>
    <property type="molecule type" value="Genomic_DNA"/>
</dbReference>
<gene>
    <name evidence="3" type="ORF">BDK51DRAFT_44286</name>
</gene>